<dbReference type="AlphaFoldDB" id="A0A8J3VQH2"/>
<proteinExistence type="predicted"/>
<protein>
    <submittedName>
        <fullName evidence="1">Uncharacterized protein</fullName>
    </submittedName>
</protein>
<name>A0A8J3VQH2_9ACTN</name>
<evidence type="ECO:0000313" key="1">
    <source>
        <dbReference type="EMBL" id="GIH14323.1"/>
    </source>
</evidence>
<organism evidence="1 2">
    <name type="scientific">Rugosimonospora africana</name>
    <dbReference type="NCBI Taxonomy" id="556532"/>
    <lineage>
        <taxon>Bacteria</taxon>
        <taxon>Bacillati</taxon>
        <taxon>Actinomycetota</taxon>
        <taxon>Actinomycetes</taxon>
        <taxon>Micromonosporales</taxon>
        <taxon>Micromonosporaceae</taxon>
        <taxon>Rugosimonospora</taxon>
    </lineage>
</organism>
<evidence type="ECO:0000313" key="2">
    <source>
        <dbReference type="Proteomes" id="UP000642748"/>
    </source>
</evidence>
<accession>A0A8J3VQH2</accession>
<comment type="caution">
    <text evidence="1">The sequence shown here is derived from an EMBL/GenBank/DDBJ whole genome shotgun (WGS) entry which is preliminary data.</text>
</comment>
<reference evidence="1" key="1">
    <citation type="submission" date="2021-01" db="EMBL/GenBank/DDBJ databases">
        <title>Whole genome shotgun sequence of Rugosimonospora africana NBRC 104875.</title>
        <authorList>
            <person name="Komaki H."/>
            <person name="Tamura T."/>
        </authorList>
    </citation>
    <scope>NUCLEOTIDE SEQUENCE</scope>
    <source>
        <strain evidence="1">NBRC 104875</strain>
    </source>
</reference>
<gene>
    <name evidence="1" type="ORF">Raf01_24950</name>
</gene>
<dbReference type="EMBL" id="BONZ01000023">
    <property type="protein sequence ID" value="GIH14323.1"/>
    <property type="molecule type" value="Genomic_DNA"/>
</dbReference>
<dbReference type="Proteomes" id="UP000642748">
    <property type="component" value="Unassembled WGS sequence"/>
</dbReference>
<sequence length="77" mass="7614">MLVNEPGNDTAQFAPSSSTPIAAGAAVPLATTATAPATVSVTAVASTTTVERSRERPELMVTGALLPGGMEATTAID</sequence>
<keyword evidence="2" id="KW-1185">Reference proteome</keyword>